<accession>A0ABY3ZDC0</accession>
<proteinExistence type="predicted"/>
<dbReference type="InterPro" id="IPR011990">
    <property type="entry name" value="TPR-like_helical_dom_sf"/>
</dbReference>
<keyword evidence="1" id="KW-0547">Nucleotide-binding</keyword>
<dbReference type="SUPFAM" id="SSF48452">
    <property type="entry name" value="TPR-like"/>
    <property type="match status" value="1"/>
</dbReference>
<dbReference type="InterPro" id="IPR041664">
    <property type="entry name" value="AAA_16"/>
</dbReference>
<evidence type="ECO:0000256" key="1">
    <source>
        <dbReference type="ARBA" id="ARBA00022741"/>
    </source>
</evidence>
<dbReference type="Proteomes" id="UP000829494">
    <property type="component" value="Chromosome"/>
</dbReference>
<dbReference type="GeneID" id="66853372"/>
<dbReference type="RefSeq" id="WP_003982044.1">
    <property type="nucleotide sequence ID" value="NZ_CP043497.1"/>
</dbReference>
<dbReference type="PANTHER" id="PTHR16305">
    <property type="entry name" value="TESTICULAR SOLUBLE ADENYLYL CYCLASE"/>
    <property type="match status" value="1"/>
</dbReference>
<feature type="domain" description="Orc1-like AAA ATPase" evidence="3">
    <location>
        <begin position="26"/>
        <end position="191"/>
    </location>
</feature>
<organism evidence="4 5">
    <name type="scientific">Streptomyces rimosus subsp. rimosus</name>
    <dbReference type="NCBI Taxonomy" id="132474"/>
    <lineage>
        <taxon>Bacteria</taxon>
        <taxon>Bacillati</taxon>
        <taxon>Actinomycetota</taxon>
        <taxon>Actinomycetes</taxon>
        <taxon>Kitasatosporales</taxon>
        <taxon>Streptomycetaceae</taxon>
        <taxon>Streptomyces</taxon>
    </lineage>
</organism>
<protein>
    <recommendedName>
        <fullName evidence="3">Orc1-like AAA ATPase domain-containing protein</fullName>
    </recommendedName>
</protein>
<keyword evidence="5" id="KW-1185">Reference proteome</keyword>
<evidence type="ECO:0000313" key="5">
    <source>
        <dbReference type="Proteomes" id="UP000829494"/>
    </source>
</evidence>
<evidence type="ECO:0000313" key="4">
    <source>
        <dbReference type="EMBL" id="UNZ07485.1"/>
    </source>
</evidence>
<reference evidence="4 5" key="1">
    <citation type="submission" date="2022-03" db="EMBL/GenBank/DDBJ databases">
        <title>Complete genome of Streptomyces rimosus ssp. rimosus R7 (=ATCC 10970).</title>
        <authorList>
            <person name="Beganovic S."/>
            <person name="Ruckert C."/>
            <person name="Busche T."/>
            <person name="Kalinowski J."/>
            <person name="Wittmann C."/>
        </authorList>
    </citation>
    <scope>NUCLEOTIDE SEQUENCE [LARGE SCALE GENOMIC DNA]</scope>
    <source>
        <strain evidence="4 5">R7</strain>
    </source>
</reference>
<name>A0ABY3ZDC0_STRRM</name>
<evidence type="ECO:0000259" key="3">
    <source>
        <dbReference type="Pfam" id="PF13191"/>
    </source>
</evidence>
<dbReference type="SUPFAM" id="SSF52540">
    <property type="entry name" value="P-loop containing nucleoside triphosphate hydrolases"/>
    <property type="match status" value="1"/>
</dbReference>
<dbReference type="Pfam" id="PF13191">
    <property type="entry name" value="AAA_16"/>
    <property type="match status" value="1"/>
</dbReference>
<dbReference type="InterPro" id="IPR027417">
    <property type="entry name" value="P-loop_NTPase"/>
</dbReference>
<keyword evidence="2" id="KW-0067">ATP-binding</keyword>
<evidence type="ECO:0000256" key="2">
    <source>
        <dbReference type="ARBA" id="ARBA00022840"/>
    </source>
</evidence>
<sequence>MNHGWEHVRDVRRELLERNTELDALERALSRLRGTAGGPVAAQRGGLLSFAGSAGMGKTALLAEVRARAAAHGCTVLSARGNEQEHGMAFHVVRQLVQPVLAGYDEATCRTVLGSWYDIVAPALGLVADAGGSSPDPTGVRDGLDWLVTRLAVQQAPTVLVMDDAQWADQESLSWLTAFAPRAEDLPMLVVVAYRPDELPRSAAAFRKPAERHASRPYVLTPLTCDAVSSIIRDAVGDEAEEKFCTECWAVTDGNPFEAVELAAGLRERGLKGCRDDLPALRELGSAVKGKGLVERLDRLGGAAVRLAWAVAVLGTSATPEVTAGVAALGSESGVDVVAQLREARILAPDEGPDGILQFAHPLIATAVHRAIPTALRVGMHNVAAEAVVEAGLGPTVAARHLLEVPCEGDDWVVQRLRQAAQEYVRAGAPDAARRFLTRALREPPSPEDRAAVLFELGAATFLAAPEVTVNYLREALAEPDVEPELREAITYRLAQALAHTDQVAEAAAVAAEEARRTSLPATRLRMQAENFVWSAFRADEPDSAARSRRLARLADHLTGDGPAERYILGLRAWDCVVHGEPAATALRYAEDALVGGLSWTEDNRGFEVPVAVAMTFMYCDQPGRAEELFTRGMAECERKGWRGAHLAFGHALLGYIRYRRGALVEAEALVREGLRIAERVGGAVPAQWYAIGILIEILLARGRIEEAQEIADHFGYGEVVPNAVVYPDSRTVYSELLLARGLHRHAEHHLKAVGRRLDARGMRNPAWCPWQLLLARATALTDSPHAIELAEEGVRRARRFGTATAIGEALHCAANVIGGGRALKLLAEAVRELEHSPAGYALAEALVDHGAALRRAGLPQDAAERLYRGLEGAVHCGADALAERARDELSAAGLRPLQLHSTGTDALTSQERVAAERLALGWDTGRIAEELATPETVVTRLLSSVCRKMGTDYAGLPRLLETADPATVPDGPPRR</sequence>
<gene>
    <name evidence="4" type="ORF">SRIMR7_35555</name>
</gene>
<dbReference type="EMBL" id="CP094298">
    <property type="protein sequence ID" value="UNZ07485.1"/>
    <property type="molecule type" value="Genomic_DNA"/>
</dbReference>
<dbReference type="PANTHER" id="PTHR16305:SF35">
    <property type="entry name" value="TRANSCRIPTIONAL ACTIVATOR DOMAIN"/>
    <property type="match status" value="1"/>
</dbReference>